<comment type="caution">
    <text evidence="2">The sequence shown here is derived from an EMBL/GenBank/DDBJ whole genome shotgun (WGS) entry which is preliminary data.</text>
</comment>
<feature type="region of interest" description="Disordered" evidence="1">
    <location>
        <begin position="1"/>
        <end position="67"/>
    </location>
</feature>
<name>A0AAD5JBV5_ACENE</name>
<sequence length="82" mass="8744">MGSRDKDQTTPHHQPLISSLVVRPSVSDGGGDGGGGRGGGSDYEPGEVRREPPPYYRSDRYSDEPALNDACKNLGLEEGMLV</sequence>
<keyword evidence="3" id="KW-1185">Reference proteome</keyword>
<protein>
    <submittedName>
        <fullName evidence="2">Uncharacterized protein</fullName>
    </submittedName>
</protein>
<feature type="compositionally biased region" description="Gly residues" evidence="1">
    <location>
        <begin position="28"/>
        <end position="41"/>
    </location>
</feature>
<evidence type="ECO:0000256" key="1">
    <source>
        <dbReference type="SAM" id="MobiDB-lite"/>
    </source>
</evidence>
<dbReference type="AlphaFoldDB" id="A0AAD5JBV5"/>
<reference evidence="2" key="2">
    <citation type="submission" date="2023-02" db="EMBL/GenBank/DDBJ databases">
        <authorList>
            <person name="Swenson N.G."/>
            <person name="Wegrzyn J.L."/>
            <person name="Mcevoy S.L."/>
        </authorList>
    </citation>
    <scope>NUCLEOTIDE SEQUENCE</scope>
    <source>
        <strain evidence="2">91603</strain>
        <tissue evidence="2">Leaf</tissue>
    </source>
</reference>
<dbReference type="EMBL" id="JAJSOW010000004">
    <property type="protein sequence ID" value="KAI9192863.1"/>
    <property type="molecule type" value="Genomic_DNA"/>
</dbReference>
<organism evidence="2 3">
    <name type="scientific">Acer negundo</name>
    <name type="common">Box elder</name>
    <dbReference type="NCBI Taxonomy" id="4023"/>
    <lineage>
        <taxon>Eukaryota</taxon>
        <taxon>Viridiplantae</taxon>
        <taxon>Streptophyta</taxon>
        <taxon>Embryophyta</taxon>
        <taxon>Tracheophyta</taxon>
        <taxon>Spermatophyta</taxon>
        <taxon>Magnoliopsida</taxon>
        <taxon>eudicotyledons</taxon>
        <taxon>Gunneridae</taxon>
        <taxon>Pentapetalae</taxon>
        <taxon>rosids</taxon>
        <taxon>malvids</taxon>
        <taxon>Sapindales</taxon>
        <taxon>Sapindaceae</taxon>
        <taxon>Hippocastanoideae</taxon>
        <taxon>Acereae</taxon>
        <taxon>Acer</taxon>
    </lineage>
</organism>
<gene>
    <name evidence="2" type="ORF">LWI28_028648</name>
</gene>
<feature type="compositionally biased region" description="Basic and acidic residues" evidence="1">
    <location>
        <begin position="46"/>
        <end position="63"/>
    </location>
</feature>
<dbReference type="Proteomes" id="UP001064489">
    <property type="component" value="Chromosome 6"/>
</dbReference>
<accession>A0AAD5JBV5</accession>
<evidence type="ECO:0000313" key="3">
    <source>
        <dbReference type="Proteomes" id="UP001064489"/>
    </source>
</evidence>
<proteinExistence type="predicted"/>
<feature type="compositionally biased region" description="Basic and acidic residues" evidence="1">
    <location>
        <begin position="1"/>
        <end position="10"/>
    </location>
</feature>
<evidence type="ECO:0000313" key="2">
    <source>
        <dbReference type="EMBL" id="KAI9192863.1"/>
    </source>
</evidence>
<reference evidence="2" key="1">
    <citation type="journal article" date="2022" name="Plant J.">
        <title>Strategies of tolerance reflected in two North American maple genomes.</title>
        <authorList>
            <person name="McEvoy S.L."/>
            <person name="Sezen U.U."/>
            <person name="Trouern-Trend A."/>
            <person name="McMahon S.M."/>
            <person name="Schaberg P.G."/>
            <person name="Yang J."/>
            <person name="Wegrzyn J.L."/>
            <person name="Swenson N.G."/>
        </authorList>
    </citation>
    <scope>NUCLEOTIDE SEQUENCE</scope>
    <source>
        <strain evidence="2">91603</strain>
    </source>
</reference>